<keyword evidence="4" id="KW-0732">Signal</keyword>
<sequence>MKRAARSLVLPALLALGLSSCSESPPDPDAASLETQQGTGLAIETAAAEVASGVPLGSVPGRIVLPPDARHAVTSPYPGAAIRVYVIEGQPVRRGDPLALVRATEPVAISGELARTRAELTVAEAQADRMRQLAEEGIVAQARADEANARLAQARASVAEAQRLVALTGTGLDGSMTLRAPIAGRVSHVGIDTGEMVGDGPAPFIVEASGPLRIELQLPERLARQVRPGMGVEVQLPGSGPDDAPAGGRILSVAPSIEVDTRSVMAVASISSAPGLVAGQNVTVVISGSANGEGVSVPSSAVSRIAGQTHVFVREGEEFVPRAVEVVANAGGRAVIAEGLGAGEVVATSSIAELKAASAE</sequence>
<comment type="caution">
    <text evidence="8">The sequence shown here is derived from an EMBL/GenBank/DDBJ whole genome shotgun (WGS) entry which is preliminary data.</text>
</comment>
<dbReference type="EMBL" id="BAABHV010000009">
    <property type="protein sequence ID" value="GAA5052779.1"/>
    <property type="molecule type" value="Genomic_DNA"/>
</dbReference>
<feature type="chain" id="PRO_5047477826" evidence="4">
    <location>
        <begin position="23"/>
        <end position="360"/>
    </location>
</feature>
<evidence type="ECO:0000256" key="1">
    <source>
        <dbReference type="ARBA" id="ARBA00009477"/>
    </source>
</evidence>
<evidence type="ECO:0000313" key="9">
    <source>
        <dbReference type="Proteomes" id="UP001500518"/>
    </source>
</evidence>
<dbReference type="Pfam" id="PF25975">
    <property type="entry name" value="CzcB_C"/>
    <property type="match status" value="1"/>
</dbReference>
<accession>A0ABP9K747</accession>
<keyword evidence="9" id="KW-1185">Reference proteome</keyword>
<feature type="domain" description="Multidrug resistance protein MdtA-like alpha-helical hairpin" evidence="5">
    <location>
        <begin position="109"/>
        <end position="162"/>
    </location>
</feature>
<evidence type="ECO:0000259" key="7">
    <source>
        <dbReference type="Pfam" id="PF25975"/>
    </source>
</evidence>
<reference evidence="9" key="1">
    <citation type="journal article" date="2019" name="Int. J. Syst. Evol. Microbiol.">
        <title>The Global Catalogue of Microorganisms (GCM) 10K type strain sequencing project: providing services to taxonomists for standard genome sequencing and annotation.</title>
        <authorList>
            <consortium name="The Broad Institute Genomics Platform"/>
            <consortium name="The Broad Institute Genome Sequencing Center for Infectious Disease"/>
            <person name="Wu L."/>
            <person name="Ma J."/>
        </authorList>
    </citation>
    <scope>NUCLEOTIDE SEQUENCE [LARGE SCALE GENOMIC DNA]</scope>
    <source>
        <strain evidence="9">JCM 18014</strain>
    </source>
</reference>
<dbReference type="Pfam" id="PF25876">
    <property type="entry name" value="HH_MFP_RND"/>
    <property type="match status" value="1"/>
</dbReference>
<evidence type="ECO:0000256" key="2">
    <source>
        <dbReference type="ARBA" id="ARBA00022448"/>
    </source>
</evidence>
<evidence type="ECO:0000313" key="8">
    <source>
        <dbReference type="EMBL" id="GAA5052779.1"/>
    </source>
</evidence>
<keyword evidence="2" id="KW-0813">Transport</keyword>
<evidence type="ECO:0000256" key="4">
    <source>
        <dbReference type="SAM" id="SignalP"/>
    </source>
</evidence>
<dbReference type="RefSeq" id="WP_346032392.1">
    <property type="nucleotide sequence ID" value="NZ_BAABHV010000009.1"/>
</dbReference>
<proteinExistence type="inferred from homology"/>
<evidence type="ECO:0000259" key="5">
    <source>
        <dbReference type="Pfam" id="PF25876"/>
    </source>
</evidence>
<dbReference type="InterPro" id="IPR058792">
    <property type="entry name" value="Beta-barrel_RND_2"/>
</dbReference>
<gene>
    <name evidence="8" type="ORF">GCM10023208_14050</name>
</gene>
<dbReference type="NCBIfam" id="TIGR01730">
    <property type="entry name" value="RND_mfp"/>
    <property type="match status" value="1"/>
</dbReference>
<feature type="domain" description="CzcB-like C-terminal circularly permuted SH3-like" evidence="7">
    <location>
        <begin position="295"/>
        <end position="349"/>
    </location>
</feature>
<name>A0ABP9K747_9SPHN</name>
<dbReference type="InterPro" id="IPR006143">
    <property type="entry name" value="RND_pump_MFP"/>
</dbReference>
<keyword evidence="3" id="KW-0175">Coiled coil</keyword>
<dbReference type="PANTHER" id="PTHR30097">
    <property type="entry name" value="CATION EFFLUX SYSTEM PROTEIN CUSB"/>
    <property type="match status" value="1"/>
</dbReference>
<dbReference type="SUPFAM" id="SSF111369">
    <property type="entry name" value="HlyD-like secretion proteins"/>
    <property type="match status" value="1"/>
</dbReference>
<dbReference type="Gene3D" id="2.40.50.100">
    <property type="match status" value="1"/>
</dbReference>
<feature type="domain" description="CusB-like beta-barrel" evidence="6">
    <location>
        <begin position="214"/>
        <end position="288"/>
    </location>
</feature>
<dbReference type="InterPro" id="IPR058649">
    <property type="entry name" value="CzcB_C"/>
</dbReference>
<dbReference type="PANTHER" id="PTHR30097:SF4">
    <property type="entry name" value="SLR6042 PROTEIN"/>
    <property type="match status" value="1"/>
</dbReference>
<protein>
    <submittedName>
        <fullName evidence="8">Efflux RND transporter periplasmic adaptor subunit</fullName>
    </submittedName>
</protein>
<dbReference type="PROSITE" id="PS51257">
    <property type="entry name" value="PROKAR_LIPOPROTEIN"/>
    <property type="match status" value="1"/>
</dbReference>
<feature type="signal peptide" evidence="4">
    <location>
        <begin position="1"/>
        <end position="22"/>
    </location>
</feature>
<organism evidence="8 9">
    <name type="scientific">Erythrobacter westpacificensis</name>
    <dbReference type="NCBI Taxonomy" id="1055231"/>
    <lineage>
        <taxon>Bacteria</taxon>
        <taxon>Pseudomonadati</taxon>
        <taxon>Pseudomonadota</taxon>
        <taxon>Alphaproteobacteria</taxon>
        <taxon>Sphingomonadales</taxon>
        <taxon>Erythrobacteraceae</taxon>
        <taxon>Erythrobacter/Porphyrobacter group</taxon>
        <taxon>Erythrobacter</taxon>
    </lineage>
</organism>
<evidence type="ECO:0000259" key="6">
    <source>
        <dbReference type="Pfam" id="PF25954"/>
    </source>
</evidence>
<dbReference type="Gene3D" id="2.40.30.170">
    <property type="match status" value="1"/>
</dbReference>
<feature type="coiled-coil region" evidence="3">
    <location>
        <begin position="113"/>
        <end position="164"/>
    </location>
</feature>
<dbReference type="InterPro" id="IPR058624">
    <property type="entry name" value="MdtA-like_HH"/>
</dbReference>
<dbReference type="Proteomes" id="UP001500518">
    <property type="component" value="Unassembled WGS sequence"/>
</dbReference>
<dbReference type="Gene3D" id="1.10.287.470">
    <property type="entry name" value="Helix hairpin bin"/>
    <property type="match status" value="1"/>
</dbReference>
<dbReference type="Pfam" id="PF25954">
    <property type="entry name" value="Beta-barrel_RND_2"/>
    <property type="match status" value="1"/>
</dbReference>
<comment type="similarity">
    <text evidence="1">Belongs to the membrane fusion protein (MFP) (TC 8.A.1) family.</text>
</comment>
<evidence type="ECO:0000256" key="3">
    <source>
        <dbReference type="SAM" id="Coils"/>
    </source>
</evidence>
<dbReference type="Gene3D" id="2.40.420.20">
    <property type="match status" value="1"/>
</dbReference>
<dbReference type="InterPro" id="IPR051909">
    <property type="entry name" value="MFP_Cation_Efflux"/>
</dbReference>